<name>A0A443Z430_9GAMM</name>
<dbReference type="PROSITE" id="PS51257">
    <property type="entry name" value="PROKAR_LIPOPROTEIN"/>
    <property type="match status" value="1"/>
</dbReference>
<accession>A0A443Z430</accession>
<proteinExistence type="predicted"/>
<evidence type="ECO:0000313" key="3">
    <source>
        <dbReference type="Proteomes" id="UP000288789"/>
    </source>
</evidence>
<gene>
    <name evidence="2" type="ORF">EGC76_07190</name>
</gene>
<organism evidence="2 3">
    <name type="scientific">Pseudidiomarina gelatinasegens</name>
    <dbReference type="NCBI Taxonomy" id="2487740"/>
    <lineage>
        <taxon>Bacteria</taxon>
        <taxon>Pseudomonadati</taxon>
        <taxon>Pseudomonadota</taxon>
        <taxon>Gammaproteobacteria</taxon>
        <taxon>Alteromonadales</taxon>
        <taxon>Idiomarinaceae</taxon>
        <taxon>Pseudidiomarina</taxon>
    </lineage>
</organism>
<dbReference type="AlphaFoldDB" id="A0A443Z430"/>
<keyword evidence="3" id="KW-1185">Reference proteome</keyword>
<protein>
    <submittedName>
        <fullName evidence="2">DUF4377 domain-containing protein</fullName>
    </submittedName>
</protein>
<reference evidence="2 3" key="1">
    <citation type="submission" date="2018-12" db="EMBL/GenBank/DDBJ databases">
        <authorList>
            <person name="Li A."/>
            <person name="Zhang M."/>
            <person name="Zhu H."/>
        </authorList>
    </citation>
    <scope>NUCLEOTIDE SEQUENCE [LARGE SCALE GENOMIC DNA]</scope>
    <source>
        <strain evidence="2 3">R04H25</strain>
    </source>
</reference>
<dbReference type="EMBL" id="RSFE01000004">
    <property type="protein sequence ID" value="RWU11315.1"/>
    <property type="molecule type" value="Genomic_DNA"/>
</dbReference>
<comment type="caution">
    <text evidence="2">The sequence shown here is derived from an EMBL/GenBank/DDBJ whole genome shotgun (WGS) entry which is preliminary data.</text>
</comment>
<sequence>MNSCKSLKDEQNMKLKISTNLLSVVVATVFLVSCGGSSDSDEGTEFNVSVESTPAYYGLGIQFTPPLAATATSDSGREMFTDSIIGFEHEFGTSYELRVVEKDVDTNNVADGSATSIELVEVISSQPDAIGTSYVYNEVTLEGNPFTANEQTAGVYAFYQYEFLCAENVDCDGLVAIADSGGLVSVEFEYTGGDVPITLVWWN</sequence>
<dbReference type="InterPro" id="IPR025485">
    <property type="entry name" value="DUF4377"/>
</dbReference>
<evidence type="ECO:0000313" key="2">
    <source>
        <dbReference type="EMBL" id="RWU11315.1"/>
    </source>
</evidence>
<evidence type="ECO:0000259" key="1">
    <source>
        <dbReference type="Pfam" id="PF14302"/>
    </source>
</evidence>
<dbReference type="Pfam" id="PF14302">
    <property type="entry name" value="DUF4377"/>
    <property type="match status" value="1"/>
</dbReference>
<feature type="domain" description="DUF4377" evidence="1">
    <location>
        <begin position="78"/>
        <end position="124"/>
    </location>
</feature>
<dbReference type="OrthoDB" id="6286825at2"/>
<dbReference type="Proteomes" id="UP000288789">
    <property type="component" value="Unassembled WGS sequence"/>
</dbReference>